<gene>
    <name evidence="2" type="ORF">NP493_466g07012</name>
</gene>
<dbReference type="PANTHER" id="PTHR31393:SF2">
    <property type="entry name" value="CHROMOSOME 7 OPEN READING FRAME 31"/>
    <property type="match status" value="1"/>
</dbReference>
<sequence length="805" mass="90726">MTSMEFFPSPTKSNAGPELPEWGTGKLKKDFDLWLQKSPTWHLTGEPVKSHYSLTKLKLSNVRLNDQLLTNPEHSNMSGIMINQRFPAEHPYSSHMSHFAVLPNFDSAQDPKSGVSARDNQPKSGEMPSNPWDVLVVRKVNGHPYRHEIQALLPESLKKPLVWKPGDDNDQSVKSPWTSRKSCYPTPTKMFHASMPERDDSKCIVGNMNVSPQTANAMKNVERNQKDTMYNRTYTGMGQANPMALDNLDEKMNKKVMTGYLDDNLYQRSINTFDPAIKVDGRVSATITPLPPLAGDIHNHPEPEKTLGRAMTPKETAEHRLWFGKKYASLPEGYGEHCEHEPAGAPLSKTPVTREELEADANRQTYPYAANPLPEPVSIMETLVPQNKARIQQMDAENRWLLLDLQTASHDMAALRRKMDLTCSTKEQPKLFHEHEGKYQRERAGLYLTSYDPDKLRGMMNHERRRGSELMYTADSHEGALNLKTELNRSMAEATRYNRTLGGPPGSVPQLNQQVAPHELVMPWNEAVEWQKVELQPDVMTSDVRSQEGGLVHNETEYADTYNTKTFLQEQQLASKARVEPLVLMSMENQSLSGVKPTSYSRQCCPTAVPVPEPSPGEPHYVNRLVARPFTAPDKMLIYLDGVPGQHSAPATEREGWGGEGGGASRVYTTRGAPAEAPMQLPVSLMPGRVSMPEPSVSDLPRQFVLKRHRDSLLAPGATSQYANWRYGIYDFDYGRKNDARFDWRAGSGVPQPQSGIQRIVDSFSKTETHHQFHERFPESNPDLRENIIAGKKHLFNGIHQMVLR</sequence>
<proteinExistence type="predicted"/>
<dbReference type="AlphaFoldDB" id="A0AAD9KZ06"/>
<comment type="caution">
    <text evidence="2">The sequence shown here is derived from an EMBL/GenBank/DDBJ whole genome shotgun (WGS) entry which is preliminary data.</text>
</comment>
<reference evidence="2" key="1">
    <citation type="journal article" date="2023" name="Mol. Biol. Evol.">
        <title>Third-Generation Sequencing Reveals the Adaptive Role of the Epigenome in Three Deep-Sea Polychaetes.</title>
        <authorList>
            <person name="Perez M."/>
            <person name="Aroh O."/>
            <person name="Sun Y."/>
            <person name="Lan Y."/>
            <person name="Juniper S.K."/>
            <person name="Young C.R."/>
            <person name="Angers B."/>
            <person name="Qian P.Y."/>
        </authorList>
    </citation>
    <scope>NUCLEOTIDE SEQUENCE</scope>
    <source>
        <strain evidence="2">R07B-5</strain>
    </source>
</reference>
<evidence type="ECO:0000256" key="1">
    <source>
        <dbReference type="SAM" id="MobiDB-lite"/>
    </source>
</evidence>
<name>A0AAD9KZ06_RIDPI</name>
<feature type="region of interest" description="Disordered" evidence="1">
    <location>
        <begin position="107"/>
        <end position="130"/>
    </location>
</feature>
<dbReference type="GO" id="GO:0005813">
    <property type="term" value="C:centrosome"/>
    <property type="evidence" value="ECO:0007669"/>
    <property type="project" value="TreeGrafter"/>
</dbReference>
<feature type="region of interest" description="Disordered" evidence="1">
    <location>
        <begin position="1"/>
        <end position="22"/>
    </location>
</feature>
<keyword evidence="3" id="KW-1185">Reference proteome</keyword>
<dbReference type="InterPro" id="IPR027886">
    <property type="entry name" value="SPMIP4"/>
</dbReference>
<dbReference type="PANTHER" id="PTHR31393">
    <property type="entry name" value="C5ORF31"/>
    <property type="match status" value="1"/>
</dbReference>
<protein>
    <submittedName>
        <fullName evidence="2">Uncharacterized protein</fullName>
    </submittedName>
</protein>
<dbReference type="Proteomes" id="UP001209878">
    <property type="component" value="Unassembled WGS sequence"/>
</dbReference>
<dbReference type="EMBL" id="JAODUO010000465">
    <property type="protein sequence ID" value="KAK2179954.1"/>
    <property type="molecule type" value="Genomic_DNA"/>
</dbReference>
<evidence type="ECO:0000313" key="2">
    <source>
        <dbReference type="EMBL" id="KAK2179954.1"/>
    </source>
</evidence>
<accession>A0AAD9KZ06</accession>
<evidence type="ECO:0000313" key="3">
    <source>
        <dbReference type="Proteomes" id="UP001209878"/>
    </source>
</evidence>
<dbReference type="Pfam" id="PF15093">
    <property type="entry name" value="SPMIP4-like"/>
    <property type="match status" value="1"/>
</dbReference>
<organism evidence="2 3">
    <name type="scientific">Ridgeia piscesae</name>
    <name type="common">Tubeworm</name>
    <dbReference type="NCBI Taxonomy" id="27915"/>
    <lineage>
        <taxon>Eukaryota</taxon>
        <taxon>Metazoa</taxon>
        <taxon>Spiralia</taxon>
        <taxon>Lophotrochozoa</taxon>
        <taxon>Annelida</taxon>
        <taxon>Polychaeta</taxon>
        <taxon>Sedentaria</taxon>
        <taxon>Canalipalpata</taxon>
        <taxon>Sabellida</taxon>
        <taxon>Siboglinidae</taxon>
        <taxon>Ridgeia</taxon>
    </lineage>
</organism>